<dbReference type="CDD" id="cd00160">
    <property type="entry name" value="RhoGEF"/>
    <property type="match status" value="1"/>
</dbReference>
<dbReference type="SUPFAM" id="SSF50729">
    <property type="entry name" value="PH domain-like"/>
    <property type="match status" value="1"/>
</dbReference>
<feature type="compositionally biased region" description="Polar residues" evidence="12">
    <location>
        <begin position="254"/>
        <end position="271"/>
    </location>
</feature>
<keyword evidence="4" id="KW-0963">Cytoplasm</keyword>
<dbReference type="PROSITE" id="PS50132">
    <property type="entry name" value="RGS"/>
    <property type="match status" value="1"/>
</dbReference>
<dbReference type="Gene3D" id="1.20.900.10">
    <property type="entry name" value="Dbl homology (DH) domain"/>
    <property type="match status" value="1"/>
</dbReference>
<evidence type="ECO:0000256" key="7">
    <source>
        <dbReference type="ARBA" id="ARBA00022723"/>
    </source>
</evidence>
<evidence type="ECO:0000259" key="13">
    <source>
        <dbReference type="PROSITE" id="PS50003"/>
    </source>
</evidence>
<feature type="compositionally biased region" description="Polar residues" evidence="12">
    <location>
        <begin position="656"/>
        <end position="668"/>
    </location>
</feature>
<dbReference type="InterPro" id="IPR016137">
    <property type="entry name" value="RGS"/>
</dbReference>
<keyword evidence="9 11" id="KW-0175">Coiled coil</keyword>
<keyword evidence="6" id="KW-0344">Guanine-nucleotide releasing factor</keyword>
<keyword evidence="5" id="KW-0597">Phosphoprotein</keyword>
<dbReference type="InterPro" id="IPR001849">
    <property type="entry name" value="PH_domain"/>
</dbReference>
<feature type="compositionally biased region" description="Basic and acidic residues" evidence="12">
    <location>
        <begin position="1591"/>
        <end position="1617"/>
    </location>
</feature>
<dbReference type="GO" id="GO:0005096">
    <property type="term" value="F:GTPase activator activity"/>
    <property type="evidence" value="ECO:0007669"/>
    <property type="project" value="UniProtKB-KW"/>
</dbReference>
<evidence type="ECO:0000256" key="3">
    <source>
        <dbReference type="ARBA" id="ARBA00022468"/>
    </source>
</evidence>
<evidence type="ECO:0000256" key="6">
    <source>
        <dbReference type="ARBA" id="ARBA00022658"/>
    </source>
</evidence>
<feature type="compositionally biased region" description="Acidic residues" evidence="12">
    <location>
        <begin position="1550"/>
        <end position="1559"/>
    </location>
</feature>
<feature type="region of interest" description="Disordered" evidence="12">
    <location>
        <begin position="1373"/>
        <end position="1428"/>
    </location>
</feature>
<dbReference type="InterPro" id="IPR046349">
    <property type="entry name" value="C1-like_sf"/>
</dbReference>
<dbReference type="OrthoDB" id="2272012at2759"/>
<dbReference type="InterPro" id="IPR035899">
    <property type="entry name" value="DBL_dom_sf"/>
</dbReference>
<feature type="region of interest" description="Disordered" evidence="12">
    <location>
        <begin position="650"/>
        <end position="771"/>
    </location>
</feature>
<evidence type="ECO:0000256" key="11">
    <source>
        <dbReference type="SAM" id="Coils"/>
    </source>
</evidence>
<dbReference type="SMART" id="SM00325">
    <property type="entry name" value="RhoGEF"/>
    <property type="match status" value="1"/>
</dbReference>
<dbReference type="Pfam" id="PF00595">
    <property type="entry name" value="PDZ"/>
    <property type="match status" value="1"/>
</dbReference>
<feature type="region of interest" description="Disordered" evidence="12">
    <location>
        <begin position="1"/>
        <end position="33"/>
    </location>
</feature>
<dbReference type="InterPro" id="IPR001478">
    <property type="entry name" value="PDZ"/>
</dbReference>
<dbReference type="SMART" id="SM00233">
    <property type="entry name" value="PH"/>
    <property type="match status" value="1"/>
</dbReference>
<evidence type="ECO:0000256" key="9">
    <source>
        <dbReference type="ARBA" id="ARBA00023054"/>
    </source>
</evidence>
<feature type="coiled-coil region" evidence="11">
    <location>
        <begin position="144"/>
        <end position="190"/>
    </location>
</feature>
<gene>
    <name evidence="18" type="ORF">MGAL_10B086402</name>
</gene>
<evidence type="ECO:0000256" key="4">
    <source>
        <dbReference type="ARBA" id="ARBA00022490"/>
    </source>
</evidence>
<dbReference type="PROSITE" id="PS50106">
    <property type="entry name" value="PDZ"/>
    <property type="match status" value="1"/>
</dbReference>
<evidence type="ECO:0000259" key="16">
    <source>
        <dbReference type="PROSITE" id="PS50106"/>
    </source>
</evidence>
<feature type="domain" description="PH" evidence="13">
    <location>
        <begin position="1043"/>
        <end position="1154"/>
    </location>
</feature>
<dbReference type="GO" id="GO:0046872">
    <property type="term" value="F:metal ion binding"/>
    <property type="evidence" value="ECO:0007669"/>
    <property type="project" value="UniProtKB-KW"/>
</dbReference>
<evidence type="ECO:0000256" key="12">
    <source>
        <dbReference type="SAM" id="MobiDB-lite"/>
    </source>
</evidence>
<dbReference type="InterPro" id="IPR002219">
    <property type="entry name" value="PKC_DAG/PE"/>
</dbReference>
<feature type="compositionally biased region" description="Polar residues" evidence="12">
    <location>
        <begin position="1679"/>
        <end position="1692"/>
    </location>
</feature>
<dbReference type="SUPFAM" id="SSF48097">
    <property type="entry name" value="Regulator of G-protein signaling, RGS"/>
    <property type="match status" value="1"/>
</dbReference>
<feature type="compositionally biased region" description="Basic and acidic residues" evidence="12">
    <location>
        <begin position="1634"/>
        <end position="1678"/>
    </location>
</feature>
<dbReference type="InterPro" id="IPR000219">
    <property type="entry name" value="DH_dom"/>
</dbReference>
<dbReference type="Pfam" id="PF00621">
    <property type="entry name" value="RhoGEF"/>
    <property type="match status" value="1"/>
</dbReference>
<dbReference type="Pfam" id="PF09128">
    <property type="entry name" value="RGS-like"/>
    <property type="match status" value="1"/>
</dbReference>
<dbReference type="Proteomes" id="UP000596742">
    <property type="component" value="Unassembled WGS sequence"/>
</dbReference>
<evidence type="ECO:0000256" key="2">
    <source>
        <dbReference type="ARBA" id="ARBA00004496"/>
    </source>
</evidence>
<dbReference type="Gene3D" id="2.30.42.10">
    <property type="match status" value="1"/>
</dbReference>
<dbReference type="GO" id="GO:0005085">
    <property type="term" value="F:guanyl-nucleotide exchange factor activity"/>
    <property type="evidence" value="ECO:0007669"/>
    <property type="project" value="UniProtKB-KW"/>
</dbReference>
<feature type="compositionally biased region" description="Acidic residues" evidence="12">
    <location>
        <begin position="1419"/>
        <end position="1428"/>
    </location>
</feature>
<dbReference type="FunFam" id="2.30.42.10:FF:000033">
    <property type="entry name" value="Rho guanine nucleotide exchange factor (GEF) 11"/>
    <property type="match status" value="1"/>
</dbReference>
<dbReference type="EMBL" id="UYJE01003884">
    <property type="protein sequence ID" value="VDI23161.1"/>
    <property type="molecule type" value="Genomic_DNA"/>
</dbReference>
<feature type="compositionally biased region" description="Low complexity" evidence="12">
    <location>
        <begin position="751"/>
        <end position="766"/>
    </location>
</feature>
<name>A0A8B6DSP0_MYTGA</name>
<feature type="domain" description="DH" evidence="14">
    <location>
        <begin position="812"/>
        <end position="1000"/>
    </location>
</feature>
<organism evidence="18 19">
    <name type="scientific">Mytilus galloprovincialis</name>
    <name type="common">Mediterranean mussel</name>
    <dbReference type="NCBI Taxonomy" id="29158"/>
    <lineage>
        <taxon>Eukaryota</taxon>
        <taxon>Metazoa</taxon>
        <taxon>Spiralia</taxon>
        <taxon>Lophotrochozoa</taxon>
        <taxon>Mollusca</taxon>
        <taxon>Bivalvia</taxon>
        <taxon>Autobranchia</taxon>
        <taxon>Pteriomorphia</taxon>
        <taxon>Mytilida</taxon>
        <taxon>Mytiloidea</taxon>
        <taxon>Mytilidae</taxon>
        <taxon>Mytilinae</taxon>
        <taxon>Mytilus</taxon>
    </lineage>
</organism>
<dbReference type="GO" id="GO:0007186">
    <property type="term" value="P:G protein-coupled receptor signaling pathway"/>
    <property type="evidence" value="ECO:0007669"/>
    <property type="project" value="TreeGrafter"/>
</dbReference>
<evidence type="ECO:0000259" key="14">
    <source>
        <dbReference type="PROSITE" id="PS50010"/>
    </source>
</evidence>
<dbReference type="InterPro" id="IPR011993">
    <property type="entry name" value="PH-like_dom_sf"/>
</dbReference>
<feature type="compositionally biased region" description="Basic and acidic residues" evidence="12">
    <location>
        <begin position="13"/>
        <end position="32"/>
    </location>
</feature>
<sequence length="1692" mass="190516">MSFSDRLGSLSNVKEDPGSQKRDEGGGSDKDLSNGGYIQRCVIIQRDDKGYGLTVRGDNPVYVESVKADGAAARAGVQQGDRIVKVNGTLVTNSNHIDVVKLIKSGSFVALTLLNKPATGGGAVQLVINHQEDRKSKELALSKLSELKRYYDLALEDLQQIKKEYNRNPSAKLGSQIVDKEKTVKKLEEQLKVLTPSVTSLSHVQHSDSAPELGQLDPQPVSSWPTTILDGGNTSESPTISPSSSPTPIHARNLTIQSEDNDSVSSGTTKDSGYDECTQAGSLGGSGKAQQDIIAMEDDEFSDEEPSGTYMERRKSSNSNASHFLTRLQNLEVNNGAFSSLKLLESRPPHLAVFLNYVMTQSEDPSSLLFYIVSGYYRTTPGTCKELKKWAFEIYSTFLVAAGSPLKLNVDESISVEIDNVLVYRNDKEDILRRVFDHARASVQTELQNMLHEFCSKKEIGFGNMYGIHELKDIMKKNEEIAVVEKYVMPHLDRCFKGDGGEDTIKSERELAMGWALNTFLRNVGVNRHNSSMDRVQSFIAKDKRLLKIGQQKKKVQQHQFQLQHYYKVEKCIHCDKVIWGVGYQAYQCQTCDLSVHKACIDELDEPCRKQRGKSKFRNFRPTSTAGGNALGGVVKMVIPDLLTTAYPPAADKTDTLSPSPNQNTSFNIEPPNDEDKPEHSVNRLVQNFEDLQGDKRRSPGLEPTEPQKKGSDLGRSESMKSRGDSKGDRPARRAKSDVDVDENLTRVLNSGSSSTSSLKSAESPSNSVEAVNNIPQSVENDSDFEVESELPPLKEVLSEEVYRKLKPKERKRQEVINELFYTEKTHVKNLKILEMLFYKPMINDNVNENLTKALFPNIEDILKLHTSLNDEMKRKRKENPVVGDVADILVKRFDAEEGEAFRNGCAIYCRNQSHALESLRSRQKKDSRLSSFLAAAESSNLMRRLQLKDLIPTQMMRLTKYPLLIESLMKYTSAQSEEHAKLERALQCSKHILEYVNQAVKEYENHYKLEHLQRKVEKKLDGLSTDEFDYKKMKELDLTKHKLVYDGVLTWNINQRKTVDVHVVLLEDVLVLLQKQDEKLVLKFQSTQLVAGKDDSKYMFSPLLELSSVLAANSKATDKKAFFVVAKSQIYELSAHTGEEQKKWIKLIKESADSHKRNKSTANQLRPSTSPGRLEENKEPTRIFSSDMVAQADETQEPELEQPDKLIISSPVTSVAEPVLTPLERARRLDEAVKENLEEKRRLVAQIINDVDERDRLEQIPMSPETESLHNTIQESMEECSSFIIEICDRESGLMQENIQMPIPMDKLKEMANRMNQILTNLLEKTRAYHALRAAGQNESGAVVGNRDEERERLRMELKAAQDELNMLREIQRKVSSTSPPDIVAPLESVKRERPQSLVSETSTLSSDDGTPQQRDEAESDSTEDIPMMEESTELIEPEVAIATEIPQCIDTSDLQEIEPSDEETIEDLDAPQIPENDLLLDTEVLHISNVQTESELVEEVQDLDSLSNDNKQDSLTEEVKIKDSTTNESCDIPKEFHDSDHKSLNDDVSTDVDDTNSDSETISNQPDIETERKEESKSEQTTEESSDNDFEKIEKSEIPKSDESEKHEETQDSKSENISNETEESKQQIQEQNDKSQENKTVTESESESRLNGESSKISDTEKSEADNNENIEKSTDANISDSQTIEPSS</sequence>
<dbReference type="SUPFAM" id="SSF50156">
    <property type="entry name" value="PDZ domain-like"/>
    <property type="match status" value="1"/>
</dbReference>
<feature type="compositionally biased region" description="Low complexity" evidence="12">
    <location>
        <begin position="234"/>
        <end position="249"/>
    </location>
</feature>
<keyword evidence="19" id="KW-1185">Reference proteome</keyword>
<dbReference type="Gene3D" id="2.30.29.30">
    <property type="entry name" value="Pleckstrin-homology domain (PH domain)/Phosphotyrosine-binding domain (PTB)"/>
    <property type="match status" value="1"/>
</dbReference>
<evidence type="ECO:0000256" key="8">
    <source>
        <dbReference type="ARBA" id="ARBA00022833"/>
    </source>
</evidence>
<keyword evidence="8" id="KW-0862">Zinc</keyword>
<evidence type="ECO:0000256" key="5">
    <source>
        <dbReference type="ARBA" id="ARBA00022553"/>
    </source>
</evidence>
<evidence type="ECO:0000256" key="10">
    <source>
        <dbReference type="ARBA" id="ARBA00023136"/>
    </source>
</evidence>
<keyword evidence="10" id="KW-0472">Membrane</keyword>
<feature type="domain" description="RGS" evidence="17">
    <location>
        <begin position="340"/>
        <end position="449"/>
    </location>
</feature>
<dbReference type="SUPFAM" id="SSF57889">
    <property type="entry name" value="Cysteine-rich domain"/>
    <property type="match status" value="1"/>
</dbReference>
<feature type="domain" description="PDZ" evidence="16">
    <location>
        <begin position="41"/>
        <end position="105"/>
    </location>
</feature>
<feature type="region of interest" description="Disordered" evidence="12">
    <location>
        <begin position="1156"/>
        <end position="1184"/>
    </location>
</feature>
<dbReference type="PROSITE" id="PS50003">
    <property type="entry name" value="PH_DOMAIN"/>
    <property type="match status" value="1"/>
</dbReference>
<dbReference type="CDD" id="cd23069">
    <property type="entry name" value="PDZ_ARHGEF11-12-like"/>
    <property type="match status" value="1"/>
</dbReference>
<dbReference type="PROSITE" id="PS50081">
    <property type="entry name" value="ZF_DAG_PE_2"/>
    <property type="match status" value="1"/>
</dbReference>
<evidence type="ECO:0000259" key="15">
    <source>
        <dbReference type="PROSITE" id="PS50081"/>
    </source>
</evidence>
<protein>
    <submittedName>
        <fullName evidence="18">Rho guanine nucleotide exchange factor 11</fullName>
    </submittedName>
</protein>
<dbReference type="InterPro" id="IPR041020">
    <property type="entry name" value="PH_16"/>
</dbReference>
<dbReference type="InterPro" id="IPR036305">
    <property type="entry name" value="RGS_sf"/>
</dbReference>
<feature type="region of interest" description="Disordered" evidence="12">
    <location>
        <begin position="1500"/>
        <end position="1692"/>
    </location>
</feature>
<dbReference type="PANTHER" id="PTHR45872">
    <property type="entry name" value="RHO GUANINE NUCLEOTIDE EXCHANGE FACTOR 2, ISOFORM D"/>
    <property type="match status" value="1"/>
</dbReference>
<dbReference type="Pfam" id="PF00130">
    <property type="entry name" value="C1_1"/>
    <property type="match status" value="1"/>
</dbReference>
<dbReference type="PROSITE" id="PS00479">
    <property type="entry name" value="ZF_DAG_PE_1"/>
    <property type="match status" value="1"/>
</dbReference>
<dbReference type="InterPro" id="IPR036034">
    <property type="entry name" value="PDZ_sf"/>
</dbReference>
<feature type="compositionally biased region" description="Basic and acidic residues" evidence="12">
    <location>
        <begin position="693"/>
        <end position="739"/>
    </location>
</feature>
<evidence type="ECO:0000259" key="17">
    <source>
        <dbReference type="PROSITE" id="PS50132"/>
    </source>
</evidence>
<dbReference type="GO" id="GO:0001664">
    <property type="term" value="F:G protein-coupled receptor binding"/>
    <property type="evidence" value="ECO:0007669"/>
    <property type="project" value="TreeGrafter"/>
</dbReference>
<feature type="coiled-coil region" evidence="11">
    <location>
        <begin position="1306"/>
        <end position="1372"/>
    </location>
</feature>
<feature type="region of interest" description="Disordered" evidence="12">
    <location>
        <begin position="199"/>
        <end position="290"/>
    </location>
</feature>
<accession>A0A8B6DSP0</accession>
<dbReference type="SUPFAM" id="SSF48065">
    <property type="entry name" value="DBL homology domain (DH-domain)"/>
    <property type="match status" value="1"/>
</dbReference>
<feature type="compositionally biased region" description="Polar residues" evidence="12">
    <location>
        <begin position="1398"/>
        <end position="1414"/>
    </location>
</feature>
<proteinExistence type="predicted"/>
<dbReference type="GO" id="GO:0016020">
    <property type="term" value="C:membrane"/>
    <property type="evidence" value="ECO:0007669"/>
    <property type="project" value="UniProtKB-SubCell"/>
</dbReference>
<reference evidence="18" key="1">
    <citation type="submission" date="2018-11" db="EMBL/GenBank/DDBJ databases">
        <authorList>
            <person name="Alioto T."/>
            <person name="Alioto T."/>
        </authorList>
    </citation>
    <scope>NUCLEOTIDE SEQUENCE</scope>
</reference>
<evidence type="ECO:0000313" key="18">
    <source>
        <dbReference type="EMBL" id="VDI23161.1"/>
    </source>
</evidence>
<dbReference type="PANTHER" id="PTHR45872:SF2">
    <property type="entry name" value="RHO GUANINE NUCLEOTIDE EXCHANGE FACTOR 2, ISOFORM D"/>
    <property type="match status" value="1"/>
</dbReference>
<comment type="subcellular location">
    <subcellularLocation>
        <location evidence="2">Cytoplasm</location>
    </subcellularLocation>
    <subcellularLocation>
        <location evidence="1">Membrane</location>
    </subcellularLocation>
</comment>
<feature type="compositionally biased region" description="Polar residues" evidence="12">
    <location>
        <begin position="1161"/>
        <end position="1172"/>
    </location>
</feature>
<dbReference type="Gene3D" id="1.10.167.10">
    <property type="entry name" value="Regulator of G-protein Signalling 4, domain 2"/>
    <property type="match status" value="1"/>
</dbReference>
<comment type="caution">
    <text evidence="18">The sequence shown here is derived from an EMBL/GenBank/DDBJ whole genome shotgun (WGS) entry which is preliminary data.</text>
</comment>
<feature type="compositionally biased region" description="Polar residues" evidence="12">
    <location>
        <begin position="199"/>
        <end position="208"/>
    </location>
</feature>
<dbReference type="InterPro" id="IPR044926">
    <property type="entry name" value="RGS_subdomain_2"/>
</dbReference>
<dbReference type="Gene3D" id="3.30.60.20">
    <property type="match status" value="1"/>
</dbReference>
<feature type="domain" description="Phorbol-ester/DAG-type" evidence="15">
    <location>
        <begin position="558"/>
        <end position="608"/>
    </location>
</feature>
<dbReference type="SMART" id="SM00228">
    <property type="entry name" value="PDZ"/>
    <property type="match status" value="1"/>
</dbReference>
<keyword evidence="7" id="KW-0479">Metal-binding</keyword>
<evidence type="ECO:0000313" key="19">
    <source>
        <dbReference type="Proteomes" id="UP000596742"/>
    </source>
</evidence>
<dbReference type="InterPro" id="IPR015212">
    <property type="entry name" value="RGS-like_dom"/>
</dbReference>
<dbReference type="Pfam" id="PF17838">
    <property type="entry name" value="PH_16"/>
    <property type="match status" value="1"/>
</dbReference>
<dbReference type="PROSITE" id="PS50010">
    <property type="entry name" value="DH_2"/>
    <property type="match status" value="1"/>
</dbReference>
<feature type="compositionally biased region" description="Basic and acidic residues" evidence="12">
    <location>
        <begin position="1571"/>
        <end position="1582"/>
    </location>
</feature>
<dbReference type="SMART" id="SM00109">
    <property type="entry name" value="C1"/>
    <property type="match status" value="1"/>
</dbReference>
<feature type="region of interest" description="Disordered" evidence="12">
    <location>
        <begin position="299"/>
        <end position="318"/>
    </location>
</feature>
<evidence type="ECO:0000256" key="1">
    <source>
        <dbReference type="ARBA" id="ARBA00004370"/>
    </source>
</evidence>
<keyword evidence="3" id="KW-0343">GTPase activation</keyword>
<dbReference type="GO" id="GO:0005737">
    <property type="term" value="C:cytoplasm"/>
    <property type="evidence" value="ECO:0007669"/>
    <property type="project" value="UniProtKB-SubCell"/>
</dbReference>
<feature type="compositionally biased region" description="Basic and acidic residues" evidence="12">
    <location>
        <begin position="1512"/>
        <end position="1547"/>
    </location>
</feature>